<dbReference type="PANTHER" id="PTHR30363:SF46">
    <property type="entry name" value="LYSR FAMILY TRANSCRIPTIONAL REGULATOR"/>
    <property type="match status" value="1"/>
</dbReference>
<dbReference type="GO" id="GO:0003677">
    <property type="term" value="F:DNA binding"/>
    <property type="evidence" value="ECO:0007669"/>
    <property type="project" value="UniProtKB-KW"/>
</dbReference>
<keyword evidence="3" id="KW-0804">Transcription</keyword>
<reference evidence="5 6" key="1">
    <citation type="submission" date="2016-10" db="EMBL/GenBank/DDBJ databases">
        <authorList>
            <person name="de Groot N.N."/>
        </authorList>
    </citation>
    <scope>NUCLEOTIDE SEQUENCE [LARGE SCALE GENOMIC DNA]</scope>
    <source>
        <strain evidence="5 6">DSM 1283</strain>
    </source>
</reference>
<dbReference type="SMART" id="SM01134">
    <property type="entry name" value="DeoRC"/>
    <property type="match status" value="1"/>
</dbReference>
<dbReference type="InterPro" id="IPR036390">
    <property type="entry name" value="WH_DNA-bd_sf"/>
</dbReference>
<organism evidence="5 6">
    <name type="scientific">Anaerocolumna aminovalerica</name>
    <dbReference type="NCBI Taxonomy" id="1527"/>
    <lineage>
        <taxon>Bacteria</taxon>
        <taxon>Bacillati</taxon>
        <taxon>Bacillota</taxon>
        <taxon>Clostridia</taxon>
        <taxon>Lachnospirales</taxon>
        <taxon>Lachnospiraceae</taxon>
        <taxon>Anaerocolumna</taxon>
    </lineage>
</organism>
<proteinExistence type="predicted"/>
<evidence type="ECO:0000313" key="5">
    <source>
        <dbReference type="EMBL" id="SFO09705.1"/>
    </source>
</evidence>
<keyword evidence="1" id="KW-0805">Transcription regulation</keyword>
<keyword evidence="2 5" id="KW-0238">DNA-binding</keyword>
<gene>
    <name evidence="5" type="ORF">SAMN04489757_1098</name>
</gene>
<dbReference type="PANTHER" id="PTHR30363">
    <property type="entry name" value="HTH-TYPE TRANSCRIPTIONAL REGULATOR SRLR-RELATED"/>
    <property type="match status" value="1"/>
</dbReference>
<dbReference type="GO" id="GO:0003700">
    <property type="term" value="F:DNA-binding transcription factor activity"/>
    <property type="evidence" value="ECO:0007669"/>
    <property type="project" value="InterPro"/>
</dbReference>
<dbReference type="SUPFAM" id="SSF46785">
    <property type="entry name" value="Winged helix' DNA-binding domain"/>
    <property type="match status" value="1"/>
</dbReference>
<dbReference type="Proteomes" id="UP000198806">
    <property type="component" value="Unassembled WGS sequence"/>
</dbReference>
<dbReference type="InterPro" id="IPR014036">
    <property type="entry name" value="DeoR-like_C"/>
</dbReference>
<dbReference type="InterPro" id="IPR036388">
    <property type="entry name" value="WH-like_DNA-bd_sf"/>
</dbReference>
<dbReference type="InterPro" id="IPR037171">
    <property type="entry name" value="NagB/RpiA_transferase-like"/>
</dbReference>
<dbReference type="PROSITE" id="PS51000">
    <property type="entry name" value="HTH_DEOR_2"/>
    <property type="match status" value="1"/>
</dbReference>
<keyword evidence="6" id="KW-1185">Reference proteome</keyword>
<dbReference type="PRINTS" id="PR00037">
    <property type="entry name" value="HTHLACR"/>
</dbReference>
<dbReference type="SMART" id="SM00420">
    <property type="entry name" value="HTH_DEOR"/>
    <property type="match status" value="1"/>
</dbReference>
<evidence type="ECO:0000256" key="1">
    <source>
        <dbReference type="ARBA" id="ARBA00023015"/>
    </source>
</evidence>
<dbReference type="Pfam" id="PF00455">
    <property type="entry name" value="DeoRC"/>
    <property type="match status" value="1"/>
</dbReference>
<dbReference type="Gene3D" id="1.10.10.10">
    <property type="entry name" value="Winged helix-like DNA-binding domain superfamily/Winged helix DNA-binding domain"/>
    <property type="match status" value="1"/>
</dbReference>
<dbReference type="InterPro" id="IPR050313">
    <property type="entry name" value="Carb_Metab_HTH_regulators"/>
</dbReference>
<evidence type="ECO:0000256" key="3">
    <source>
        <dbReference type="ARBA" id="ARBA00023163"/>
    </source>
</evidence>
<dbReference type="SUPFAM" id="SSF100950">
    <property type="entry name" value="NagB/RpiA/CoA transferase-like"/>
    <property type="match status" value="1"/>
</dbReference>
<feature type="domain" description="HTH deoR-type" evidence="4">
    <location>
        <begin position="3"/>
        <end position="58"/>
    </location>
</feature>
<name>A0A1I5EE27_9FIRM</name>
<dbReference type="STRING" id="1527.SAMN04489757_1098"/>
<dbReference type="Pfam" id="PF08220">
    <property type="entry name" value="HTH_DeoR"/>
    <property type="match status" value="1"/>
</dbReference>
<protein>
    <submittedName>
        <fullName evidence="5">DNA-binding transcriptional regulator of sugar metabolism, DeoR/GlpR family</fullName>
    </submittedName>
</protein>
<accession>A0A1I5EE27</accession>
<evidence type="ECO:0000256" key="2">
    <source>
        <dbReference type="ARBA" id="ARBA00023125"/>
    </source>
</evidence>
<evidence type="ECO:0000313" key="6">
    <source>
        <dbReference type="Proteomes" id="UP000198806"/>
    </source>
</evidence>
<dbReference type="OrthoDB" id="9797223at2"/>
<dbReference type="RefSeq" id="WP_091685545.1">
    <property type="nucleotide sequence ID" value="NZ_BAABFM010000073.1"/>
</dbReference>
<dbReference type="InterPro" id="IPR001034">
    <property type="entry name" value="DeoR_HTH"/>
</dbReference>
<dbReference type="PROSITE" id="PS00894">
    <property type="entry name" value="HTH_DEOR_1"/>
    <property type="match status" value="1"/>
</dbReference>
<evidence type="ECO:0000259" key="4">
    <source>
        <dbReference type="PROSITE" id="PS51000"/>
    </source>
</evidence>
<dbReference type="InterPro" id="IPR018356">
    <property type="entry name" value="Tscrpt_reg_HTH_DeoR_CS"/>
</dbReference>
<sequence>MFAEERRTQIINIIRETGTVQVEQLAKKLDVSLMTIRRDLEKLRQEGIIERCHGGAILKREVAYTKKRTLQMEEKEKIADKCAQYVKRGNTVFLDAGTTTYEIAKRIRDIPSITVITNDLEIAMLLMESDVNLLVCGGNVQKSTGSMLGDFANQMVEELRTEIAFIGAASIDDEYNVLTPTSKKAVLKRLICKYANRSYLAVDHTKFGKQALIKVNHLADYSGVITNKVFGEEDDILKQRKINIIQV</sequence>
<dbReference type="AlphaFoldDB" id="A0A1I5EE27"/>
<dbReference type="Gene3D" id="3.40.50.1360">
    <property type="match status" value="1"/>
</dbReference>
<dbReference type="EMBL" id="FOWD01000009">
    <property type="protein sequence ID" value="SFO09705.1"/>
    <property type="molecule type" value="Genomic_DNA"/>
</dbReference>